<gene>
    <name evidence="2" type="ORF">GDO78_002372</name>
</gene>
<evidence type="ECO:0000313" key="2">
    <source>
        <dbReference type="EMBL" id="KAG9476941.1"/>
    </source>
</evidence>
<sequence>MGVLTTGKIILRSDGCYPAFQNLINGSPLSRTSSNPHHSRFNVYLCILSANRIVLGGFFIASIHISGTRPQYSKWPLLKK</sequence>
<proteinExistence type="predicted"/>
<accession>A0A8J6EXT3</accession>
<evidence type="ECO:0000256" key="1">
    <source>
        <dbReference type="SAM" id="Phobius"/>
    </source>
</evidence>
<reference evidence="2" key="1">
    <citation type="thesis" date="2020" institute="ProQuest LLC" country="789 East Eisenhower Parkway, Ann Arbor, MI, USA">
        <title>Comparative Genomics and Chromosome Evolution.</title>
        <authorList>
            <person name="Mudd A.B."/>
        </authorList>
    </citation>
    <scope>NUCLEOTIDE SEQUENCE</scope>
    <source>
        <strain evidence="2">HN-11 Male</strain>
        <tissue evidence="2">Kidney and liver</tissue>
    </source>
</reference>
<organism evidence="2 3">
    <name type="scientific">Eleutherodactylus coqui</name>
    <name type="common">Puerto Rican coqui</name>
    <dbReference type="NCBI Taxonomy" id="57060"/>
    <lineage>
        <taxon>Eukaryota</taxon>
        <taxon>Metazoa</taxon>
        <taxon>Chordata</taxon>
        <taxon>Craniata</taxon>
        <taxon>Vertebrata</taxon>
        <taxon>Euteleostomi</taxon>
        <taxon>Amphibia</taxon>
        <taxon>Batrachia</taxon>
        <taxon>Anura</taxon>
        <taxon>Neobatrachia</taxon>
        <taxon>Hyloidea</taxon>
        <taxon>Eleutherodactylidae</taxon>
        <taxon>Eleutherodactylinae</taxon>
        <taxon>Eleutherodactylus</taxon>
        <taxon>Eleutherodactylus</taxon>
    </lineage>
</organism>
<keyword evidence="3" id="KW-1185">Reference proteome</keyword>
<keyword evidence="1" id="KW-1133">Transmembrane helix</keyword>
<dbReference type="Proteomes" id="UP000770717">
    <property type="component" value="Unassembled WGS sequence"/>
</dbReference>
<name>A0A8J6EXT3_ELECQ</name>
<dbReference type="EMBL" id="WNTK01000010">
    <property type="protein sequence ID" value="KAG9476941.1"/>
    <property type="molecule type" value="Genomic_DNA"/>
</dbReference>
<comment type="caution">
    <text evidence="2">The sequence shown here is derived from an EMBL/GenBank/DDBJ whole genome shotgun (WGS) entry which is preliminary data.</text>
</comment>
<protein>
    <submittedName>
        <fullName evidence="2">Uncharacterized protein</fullName>
    </submittedName>
</protein>
<feature type="transmembrane region" description="Helical" evidence="1">
    <location>
        <begin position="41"/>
        <end position="65"/>
    </location>
</feature>
<keyword evidence="1" id="KW-0472">Membrane</keyword>
<dbReference type="AlphaFoldDB" id="A0A8J6EXT3"/>
<keyword evidence="1" id="KW-0812">Transmembrane</keyword>
<evidence type="ECO:0000313" key="3">
    <source>
        <dbReference type="Proteomes" id="UP000770717"/>
    </source>
</evidence>